<dbReference type="Pfam" id="PF00684">
    <property type="entry name" value="DnaJ_CXXCXGXG"/>
    <property type="match status" value="1"/>
</dbReference>
<keyword evidence="6 9" id="KW-0862">Zinc</keyword>
<evidence type="ECO:0000256" key="4">
    <source>
        <dbReference type="ARBA" id="ARBA00022737"/>
    </source>
</evidence>
<feature type="zinc finger region" description="CR-type" evidence="10">
    <location>
        <begin position="138"/>
        <end position="220"/>
    </location>
</feature>
<dbReference type="Proteomes" id="UP000068137">
    <property type="component" value="Chromosome"/>
</dbReference>
<comment type="function">
    <text evidence="9">Participates actively in the response to hyperosmotic and heat shock by preventing the aggregation of stress-denatured proteins and by disaggregating proteins, also in an autonomous, DnaK-independent fashion. Unfolded proteins bind initially to DnaJ; upon interaction with the DnaJ-bound protein, DnaK hydrolyzes its bound ATP, resulting in the formation of a stable complex. GrpE releases ADP from DnaK; ATP binding to DnaK triggers the release of the substrate protein, thus completing the reaction cycle. Several rounds of ATP-dependent interactions between DnaJ, DnaK and GrpE are required for fully efficient folding. Also involved, together with DnaK and GrpE, in the DNA replication of plasmids through activation of initiation proteins.</text>
</comment>
<dbReference type="InterPro" id="IPR036869">
    <property type="entry name" value="J_dom_sf"/>
</dbReference>
<feature type="binding site" evidence="9">
    <location>
        <position position="168"/>
    </location>
    <ligand>
        <name>Zn(2+)</name>
        <dbReference type="ChEBI" id="CHEBI:29105"/>
        <label>2</label>
    </ligand>
</feature>
<protein>
    <recommendedName>
        <fullName evidence="9">Chaperone protein DnaJ</fullName>
    </recommendedName>
</protein>
<dbReference type="PRINTS" id="PR00625">
    <property type="entry name" value="JDOMAIN"/>
</dbReference>
<feature type="binding site" evidence="9">
    <location>
        <position position="154"/>
    </location>
    <ligand>
        <name>Zn(2+)</name>
        <dbReference type="ChEBI" id="CHEBI:29105"/>
        <label>1</label>
    </ligand>
</feature>
<dbReference type="InterPro" id="IPR012724">
    <property type="entry name" value="DnaJ"/>
</dbReference>
<dbReference type="SUPFAM" id="SSF57938">
    <property type="entry name" value="DnaJ/Hsp40 cysteine-rich domain"/>
    <property type="match status" value="1"/>
</dbReference>
<dbReference type="SUPFAM" id="SSF46565">
    <property type="entry name" value="Chaperone J-domain"/>
    <property type="match status" value="1"/>
</dbReference>
<comment type="cofactor">
    <cofactor evidence="9">
        <name>Zn(2+)</name>
        <dbReference type="ChEBI" id="CHEBI:29105"/>
    </cofactor>
    <text evidence="9">Binds 2 Zn(2+) ions per monomer.</text>
</comment>
<sequence length="385" mass="41013">MALDYYGLLGVDQDATTRDIKSAYRKLARELHPDINPSEEAAEKFKQVTTAYEVLSDPEKRRIVDMGGDPLGQPNGGGFGGGFGGFGGGSMGDIFDAVFNMAGMGGMRGGGAERRSRVQPGSDSLTRLQLTLEECFRGGLQDLDVTTYVLCPDCQGTGSESGAQPETCPHCGGTGQIQDVQQSFLGQIVTTHACPHCGGTGQIIADPCRTCDGGGRVRRNRTVTVKVPAGVGSGMRIRLVSQGDVGPGGGPAGDLYVEVQQKPHPVFTREGDDLHCNVSVSMVDAALGCEVDLDMPDGEVYTVRIPAGTQPGAVRREHGKGMPNVRTGRRGNLVVFVNVTIPKDLDDEETAALQTLRRLQKDGARVLSEDDDDNLFSRLKQAFQR</sequence>
<dbReference type="RefSeq" id="WP_053962436.1">
    <property type="nucleotide sequence ID" value="NZ_CP009312.1"/>
</dbReference>
<dbReference type="KEGG" id="cbq:AL705_07250"/>
<evidence type="ECO:0000256" key="6">
    <source>
        <dbReference type="ARBA" id="ARBA00022833"/>
    </source>
</evidence>
<evidence type="ECO:0000256" key="5">
    <source>
        <dbReference type="ARBA" id="ARBA00022771"/>
    </source>
</evidence>
<keyword evidence="5 9" id="KW-0863">Zinc-finger</keyword>
<comment type="subcellular location">
    <subcellularLocation>
        <location evidence="9">Cytoplasm</location>
    </subcellularLocation>
</comment>
<evidence type="ECO:0000259" key="11">
    <source>
        <dbReference type="PROSITE" id="PS50076"/>
    </source>
</evidence>
<dbReference type="GO" id="GO:0006260">
    <property type="term" value="P:DNA replication"/>
    <property type="evidence" value="ECO:0007669"/>
    <property type="project" value="UniProtKB-KW"/>
</dbReference>
<gene>
    <name evidence="9" type="primary">dnaJ</name>
    <name evidence="13" type="ORF">AL705_07250</name>
</gene>
<dbReference type="NCBIfam" id="NF008035">
    <property type="entry name" value="PRK10767.1"/>
    <property type="match status" value="1"/>
</dbReference>
<evidence type="ECO:0000256" key="8">
    <source>
        <dbReference type="ARBA" id="ARBA00023186"/>
    </source>
</evidence>
<evidence type="ECO:0000256" key="10">
    <source>
        <dbReference type="PROSITE-ProRule" id="PRU00546"/>
    </source>
</evidence>
<evidence type="ECO:0000259" key="12">
    <source>
        <dbReference type="PROSITE" id="PS51188"/>
    </source>
</evidence>
<comment type="subunit">
    <text evidence="9">Homodimer.</text>
</comment>
<dbReference type="CDD" id="cd06257">
    <property type="entry name" value="DnaJ"/>
    <property type="match status" value="1"/>
</dbReference>
<evidence type="ECO:0000256" key="2">
    <source>
        <dbReference type="ARBA" id="ARBA00022705"/>
    </source>
</evidence>
<dbReference type="PANTHER" id="PTHR43096:SF48">
    <property type="entry name" value="CHAPERONE PROTEIN DNAJ"/>
    <property type="match status" value="1"/>
</dbReference>
<dbReference type="PROSITE" id="PS50076">
    <property type="entry name" value="DNAJ_2"/>
    <property type="match status" value="1"/>
</dbReference>
<reference evidence="13 14" key="1">
    <citation type="journal article" date="2015" name="Genome Announc.">
        <title>Complete Genome Sequences for Two Strains of a Novel Fastidious, Partially Acid-Fast, Gram-Positive Corynebacterineae Bacterium, Derived from Human Clinical Samples.</title>
        <authorList>
            <person name="Nicholson A.C."/>
            <person name="Bell M."/>
            <person name="Humrighouse B.W."/>
            <person name="McQuiston J.R."/>
        </authorList>
    </citation>
    <scope>NUCLEOTIDE SEQUENCE [LARGE SCALE GENOMIC DNA]</scope>
    <source>
        <strain evidence="13 14">X1698</strain>
    </source>
</reference>
<dbReference type="InterPro" id="IPR036410">
    <property type="entry name" value="HSP_DnaJ_Cys-rich_dom_sf"/>
</dbReference>
<feature type="domain" description="CR-type" evidence="12">
    <location>
        <begin position="138"/>
        <end position="220"/>
    </location>
</feature>
<accession>A0A0M4M8Z3</accession>
<dbReference type="GO" id="GO:0005737">
    <property type="term" value="C:cytoplasm"/>
    <property type="evidence" value="ECO:0007669"/>
    <property type="project" value="UniProtKB-SubCell"/>
</dbReference>
<dbReference type="InterPro" id="IPR002939">
    <property type="entry name" value="DnaJ_C"/>
</dbReference>
<feature type="binding site" evidence="9">
    <location>
        <position position="208"/>
    </location>
    <ligand>
        <name>Zn(2+)</name>
        <dbReference type="ChEBI" id="CHEBI:29105"/>
        <label>1</label>
    </ligand>
</feature>
<dbReference type="GO" id="GO:0042026">
    <property type="term" value="P:protein refolding"/>
    <property type="evidence" value="ECO:0007669"/>
    <property type="project" value="TreeGrafter"/>
</dbReference>
<dbReference type="Gene3D" id="2.60.260.20">
    <property type="entry name" value="Urease metallochaperone UreE, N-terminal domain"/>
    <property type="match status" value="2"/>
</dbReference>
<dbReference type="SUPFAM" id="SSF49493">
    <property type="entry name" value="HSP40/DnaJ peptide-binding domain"/>
    <property type="match status" value="2"/>
</dbReference>
<feature type="repeat" description="CXXCXGXG motif" evidence="9">
    <location>
        <begin position="194"/>
        <end position="201"/>
    </location>
</feature>
<evidence type="ECO:0000313" key="14">
    <source>
        <dbReference type="Proteomes" id="UP000068137"/>
    </source>
</evidence>
<dbReference type="CDD" id="cd10747">
    <property type="entry name" value="DnaJ_C"/>
    <property type="match status" value="1"/>
</dbReference>
<dbReference type="STRING" id="1528099.AL705_07250"/>
<feature type="repeat" description="CXXCXGXG motif" evidence="9">
    <location>
        <begin position="208"/>
        <end position="215"/>
    </location>
</feature>
<feature type="binding site" evidence="9">
    <location>
        <position position="194"/>
    </location>
    <ligand>
        <name>Zn(2+)</name>
        <dbReference type="ChEBI" id="CHEBI:29105"/>
        <label>2</label>
    </ligand>
</feature>
<dbReference type="OrthoDB" id="9779889at2"/>
<keyword evidence="8 9" id="KW-0143">Chaperone</keyword>
<organism evidence="13 14">
    <name type="scientific">Lawsonella clevelandensis</name>
    <dbReference type="NCBI Taxonomy" id="1528099"/>
    <lineage>
        <taxon>Bacteria</taxon>
        <taxon>Bacillati</taxon>
        <taxon>Actinomycetota</taxon>
        <taxon>Actinomycetes</taxon>
        <taxon>Mycobacteriales</taxon>
        <taxon>Lawsonellaceae</taxon>
        <taxon>Lawsonella</taxon>
    </lineage>
</organism>
<feature type="repeat" description="CXXCXGXG motif" evidence="9">
    <location>
        <begin position="168"/>
        <end position="175"/>
    </location>
</feature>
<dbReference type="InterPro" id="IPR001623">
    <property type="entry name" value="DnaJ_domain"/>
</dbReference>
<dbReference type="GO" id="GO:0051082">
    <property type="term" value="F:unfolded protein binding"/>
    <property type="evidence" value="ECO:0007669"/>
    <property type="project" value="UniProtKB-UniRule"/>
</dbReference>
<dbReference type="Pfam" id="PF01556">
    <property type="entry name" value="DnaJ_C"/>
    <property type="match status" value="1"/>
</dbReference>
<proteinExistence type="inferred from homology"/>
<comment type="similarity">
    <text evidence="9">Belongs to the DnaJ family.</text>
</comment>
<evidence type="ECO:0000256" key="7">
    <source>
        <dbReference type="ARBA" id="ARBA00023016"/>
    </source>
</evidence>
<dbReference type="FunFam" id="2.60.260.20:FF:000013">
    <property type="entry name" value="DnaJ subfamily B member 11"/>
    <property type="match status" value="1"/>
</dbReference>
<dbReference type="Pfam" id="PF00226">
    <property type="entry name" value="DnaJ"/>
    <property type="match status" value="1"/>
</dbReference>
<dbReference type="GO" id="GO:0009408">
    <property type="term" value="P:response to heat"/>
    <property type="evidence" value="ECO:0007669"/>
    <property type="project" value="InterPro"/>
</dbReference>
<evidence type="ECO:0000256" key="1">
    <source>
        <dbReference type="ARBA" id="ARBA00022490"/>
    </source>
</evidence>
<dbReference type="EMBL" id="CP012390">
    <property type="protein sequence ID" value="ALE19363.1"/>
    <property type="molecule type" value="Genomic_DNA"/>
</dbReference>
<dbReference type="AlphaFoldDB" id="A0A0M4M8Z3"/>
<dbReference type="CDD" id="cd10719">
    <property type="entry name" value="DnaJ_zf"/>
    <property type="match status" value="1"/>
</dbReference>
<dbReference type="PROSITE" id="PS51188">
    <property type="entry name" value="ZF_CR"/>
    <property type="match status" value="1"/>
</dbReference>
<evidence type="ECO:0000313" key="13">
    <source>
        <dbReference type="EMBL" id="ALE19363.1"/>
    </source>
</evidence>
<dbReference type="InterPro" id="IPR008971">
    <property type="entry name" value="HSP40/DnaJ_pept-bd"/>
</dbReference>
<dbReference type="HAMAP" id="MF_01152">
    <property type="entry name" value="DnaJ"/>
    <property type="match status" value="1"/>
</dbReference>
<comment type="domain">
    <text evidence="9">The J domain is necessary and sufficient to stimulate DnaK ATPase activity. Zinc center 1 plays an important role in the autonomous, DnaK-independent chaperone activity of DnaJ. Zinc center 2 is essential for interaction with DnaK and for DnaJ activity.</text>
</comment>
<keyword evidence="4 9" id="KW-0677">Repeat</keyword>
<keyword evidence="1 9" id="KW-0963">Cytoplasm</keyword>
<dbReference type="SMART" id="SM00271">
    <property type="entry name" value="DnaJ"/>
    <property type="match status" value="1"/>
</dbReference>
<feature type="domain" description="J" evidence="11">
    <location>
        <begin position="4"/>
        <end position="68"/>
    </location>
</feature>
<feature type="binding site" evidence="9">
    <location>
        <position position="211"/>
    </location>
    <ligand>
        <name>Zn(2+)</name>
        <dbReference type="ChEBI" id="CHEBI:29105"/>
        <label>1</label>
    </ligand>
</feature>
<feature type="binding site" evidence="9">
    <location>
        <position position="197"/>
    </location>
    <ligand>
        <name>Zn(2+)</name>
        <dbReference type="ChEBI" id="CHEBI:29105"/>
        <label>2</label>
    </ligand>
</feature>
<name>A0A0M4M8Z3_9ACTN</name>
<dbReference type="GeneID" id="84895338"/>
<dbReference type="Gene3D" id="6.20.20.10">
    <property type="match status" value="2"/>
</dbReference>
<evidence type="ECO:0000256" key="3">
    <source>
        <dbReference type="ARBA" id="ARBA00022723"/>
    </source>
</evidence>
<dbReference type="InterPro" id="IPR001305">
    <property type="entry name" value="HSP_DnaJ_Cys-rich_dom"/>
</dbReference>
<keyword evidence="7 9" id="KW-0346">Stress response</keyword>
<dbReference type="GO" id="GO:0005524">
    <property type="term" value="F:ATP binding"/>
    <property type="evidence" value="ECO:0007669"/>
    <property type="project" value="InterPro"/>
</dbReference>
<dbReference type="PANTHER" id="PTHR43096">
    <property type="entry name" value="DNAJ HOMOLOG 1, MITOCHONDRIAL-RELATED"/>
    <property type="match status" value="1"/>
</dbReference>
<dbReference type="NCBIfam" id="NF010871">
    <property type="entry name" value="PRK14278.1"/>
    <property type="match status" value="1"/>
</dbReference>
<feature type="binding site" evidence="9">
    <location>
        <position position="171"/>
    </location>
    <ligand>
        <name>Zn(2+)</name>
        <dbReference type="ChEBI" id="CHEBI:29105"/>
        <label>2</label>
    </ligand>
</feature>
<dbReference type="GO" id="GO:0008270">
    <property type="term" value="F:zinc ion binding"/>
    <property type="evidence" value="ECO:0007669"/>
    <property type="project" value="UniProtKB-UniRule"/>
</dbReference>
<dbReference type="Gene3D" id="1.10.287.110">
    <property type="entry name" value="DnaJ domain"/>
    <property type="match status" value="1"/>
</dbReference>
<keyword evidence="2 9" id="KW-0235">DNA replication</keyword>
<dbReference type="PATRIC" id="fig|1528099.3.peg.1428"/>
<keyword evidence="3 9" id="KW-0479">Metal-binding</keyword>
<dbReference type="GO" id="GO:0031072">
    <property type="term" value="F:heat shock protein binding"/>
    <property type="evidence" value="ECO:0007669"/>
    <property type="project" value="InterPro"/>
</dbReference>
<evidence type="ECO:0000256" key="9">
    <source>
        <dbReference type="HAMAP-Rule" id="MF_01152"/>
    </source>
</evidence>
<feature type="binding site" evidence="9">
    <location>
        <position position="151"/>
    </location>
    <ligand>
        <name>Zn(2+)</name>
        <dbReference type="ChEBI" id="CHEBI:29105"/>
        <label>1</label>
    </ligand>
</feature>
<feature type="repeat" description="CXXCXGXG motif" evidence="9">
    <location>
        <begin position="151"/>
        <end position="158"/>
    </location>
</feature>